<organism evidence="10 11">
    <name type="scientific">Aspergillus ruber (strain CBS 135680)</name>
    <dbReference type="NCBI Taxonomy" id="1388766"/>
    <lineage>
        <taxon>Eukaryota</taxon>
        <taxon>Fungi</taxon>
        <taxon>Dikarya</taxon>
        <taxon>Ascomycota</taxon>
        <taxon>Pezizomycotina</taxon>
        <taxon>Eurotiomycetes</taxon>
        <taxon>Eurotiomycetidae</taxon>
        <taxon>Eurotiales</taxon>
        <taxon>Aspergillaceae</taxon>
        <taxon>Aspergillus</taxon>
        <taxon>Aspergillus subgen. Aspergillus</taxon>
    </lineage>
</organism>
<feature type="compositionally biased region" description="Basic and acidic residues" evidence="8">
    <location>
        <begin position="663"/>
        <end position="674"/>
    </location>
</feature>
<evidence type="ECO:0000313" key="11">
    <source>
        <dbReference type="Proteomes" id="UP000019804"/>
    </source>
</evidence>
<feature type="compositionally biased region" description="Polar residues" evidence="8">
    <location>
        <begin position="1"/>
        <end position="12"/>
    </location>
</feature>
<evidence type="ECO:0000256" key="4">
    <source>
        <dbReference type="ARBA" id="ARBA00022771"/>
    </source>
</evidence>
<feature type="region of interest" description="Disordered" evidence="8">
    <location>
        <begin position="157"/>
        <end position="190"/>
    </location>
</feature>
<keyword evidence="4 7" id="KW-0863">Zinc-finger</keyword>
<accession>A0A017SG58</accession>
<dbReference type="Proteomes" id="UP000019804">
    <property type="component" value="Unassembled WGS sequence"/>
</dbReference>
<evidence type="ECO:0000256" key="7">
    <source>
        <dbReference type="PROSITE-ProRule" id="PRU00042"/>
    </source>
</evidence>
<dbReference type="GO" id="GO:0010468">
    <property type="term" value="P:regulation of gene expression"/>
    <property type="evidence" value="ECO:0007669"/>
    <property type="project" value="TreeGrafter"/>
</dbReference>
<protein>
    <recommendedName>
        <fullName evidence="9">C2H2-type domain-containing protein</fullName>
    </recommendedName>
</protein>
<feature type="region of interest" description="Disordered" evidence="8">
    <location>
        <begin position="717"/>
        <end position="741"/>
    </location>
</feature>
<feature type="region of interest" description="Disordered" evidence="8">
    <location>
        <begin position="663"/>
        <end position="691"/>
    </location>
</feature>
<comment type="subcellular location">
    <subcellularLocation>
        <location evidence="1">Nucleus</location>
    </subcellularLocation>
</comment>
<dbReference type="OrthoDB" id="6077919at2759"/>
<dbReference type="PANTHER" id="PTHR16515:SF66">
    <property type="entry name" value="C2H2-TYPE DOMAIN-CONTAINING PROTEIN"/>
    <property type="match status" value="1"/>
</dbReference>
<name>A0A017SG58_ASPRC</name>
<dbReference type="GO" id="GO:0005634">
    <property type="term" value="C:nucleus"/>
    <property type="evidence" value="ECO:0007669"/>
    <property type="project" value="UniProtKB-SubCell"/>
</dbReference>
<evidence type="ECO:0000259" key="9">
    <source>
        <dbReference type="PROSITE" id="PS50157"/>
    </source>
</evidence>
<dbReference type="InterPro" id="IPR013087">
    <property type="entry name" value="Znf_C2H2_type"/>
</dbReference>
<keyword evidence="6" id="KW-0539">Nucleus</keyword>
<dbReference type="PROSITE" id="PS50157">
    <property type="entry name" value="ZINC_FINGER_C2H2_2"/>
    <property type="match status" value="2"/>
</dbReference>
<dbReference type="RefSeq" id="XP_040639630.1">
    <property type="nucleotide sequence ID" value="XM_040778906.1"/>
</dbReference>
<dbReference type="SMART" id="SM00355">
    <property type="entry name" value="ZnF_C2H2"/>
    <property type="match status" value="6"/>
</dbReference>
<feature type="compositionally biased region" description="Acidic residues" evidence="8">
    <location>
        <begin position="675"/>
        <end position="685"/>
    </location>
</feature>
<dbReference type="EMBL" id="KK088420">
    <property type="protein sequence ID" value="EYE95942.1"/>
    <property type="molecule type" value="Genomic_DNA"/>
</dbReference>
<feature type="domain" description="C2H2-type" evidence="9">
    <location>
        <begin position="498"/>
        <end position="525"/>
    </location>
</feature>
<dbReference type="PANTHER" id="PTHR16515">
    <property type="entry name" value="PR DOMAIN ZINC FINGER PROTEIN"/>
    <property type="match status" value="1"/>
</dbReference>
<dbReference type="STRING" id="1388766.A0A017SG58"/>
<reference evidence="11" key="1">
    <citation type="journal article" date="2014" name="Nat. Commun.">
        <title>Genomic adaptations of the halophilic Dead Sea filamentous fungus Eurotium rubrum.</title>
        <authorList>
            <person name="Kis-Papo T."/>
            <person name="Weig A.R."/>
            <person name="Riley R."/>
            <person name="Persoh D."/>
            <person name="Salamov A."/>
            <person name="Sun H."/>
            <person name="Lipzen A."/>
            <person name="Wasser S.P."/>
            <person name="Rambold G."/>
            <person name="Grigoriev I.V."/>
            <person name="Nevo E."/>
        </authorList>
    </citation>
    <scope>NUCLEOTIDE SEQUENCE [LARGE SCALE GENOMIC DNA]</scope>
    <source>
        <strain evidence="11">CBS 135680</strain>
    </source>
</reference>
<evidence type="ECO:0000256" key="5">
    <source>
        <dbReference type="ARBA" id="ARBA00022833"/>
    </source>
</evidence>
<gene>
    <name evidence="10" type="ORF">EURHEDRAFT_376989</name>
</gene>
<keyword evidence="5" id="KW-0862">Zinc</keyword>
<keyword evidence="11" id="KW-1185">Reference proteome</keyword>
<dbReference type="GO" id="GO:0008270">
    <property type="term" value="F:zinc ion binding"/>
    <property type="evidence" value="ECO:0007669"/>
    <property type="project" value="UniProtKB-KW"/>
</dbReference>
<evidence type="ECO:0000256" key="1">
    <source>
        <dbReference type="ARBA" id="ARBA00004123"/>
    </source>
</evidence>
<dbReference type="InterPro" id="IPR050331">
    <property type="entry name" value="Zinc_finger"/>
</dbReference>
<keyword evidence="3" id="KW-0677">Repeat</keyword>
<proteinExistence type="predicted"/>
<dbReference type="GeneID" id="63694030"/>
<evidence type="ECO:0000313" key="10">
    <source>
        <dbReference type="EMBL" id="EYE95942.1"/>
    </source>
</evidence>
<feature type="compositionally biased region" description="Polar residues" evidence="8">
    <location>
        <begin position="173"/>
        <end position="187"/>
    </location>
</feature>
<feature type="domain" description="C2H2-type" evidence="9">
    <location>
        <begin position="524"/>
        <end position="549"/>
    </location>
</feature>
<feature type="compositionally biased region" description="Low complexity" evidence="8">
    <location>
        <begin position="357"/>
        <end position="369"/>
    </location>
</feature>
<dbReference type="Gene3D" id="3.30.160.60">
    <property type="entry name" value="Classic Zinc Finger"/>
    <property type="match status" value="1"/>
</dbReference>
<sequence>MTQQTSARSWGSSGHDLQGIMPAGSSHDDPIGFTPGDPTALLGLHLGSDPAIIAHTHTSLPQSLLSHPQPLSFPSIATPDVSQHPKPGRYSDAWNPLLVTCPQPLLNLPPVPTDLRPTYLHPQSVLSESASLYNPSDSGYGTRSASTASSDAVNTACSSHFASPQGPGPACSSPDQGSQEGSVQSPTEDIKCDHHSCTWRGRCPSDKRKHEARHKKLFKCDEPNCARREGFGTINDLARHQKCVHKQEPTRGPKVLHMCFGKNCTRKGKMWPRLDNFKQHLTRMHGGEDAAELLKKSEEWYQGYVKTQDTMPDGLTRNDMGFFGQQDGCIAVIPSQTVTSSDFQWSLESESSKKVVSESSSRSASLQSSPVAPPMQSPIHDQATTQSPPFKYNDQPPPRMRTDSIRSIETARDMNVEASITEAAGSVINAMSKLMDRNQHRQQQRMDEGVDVINPNSELCGRKKELLQKIFAAALDQLSSDQSAASGSQRELGKEGWFTCDNCPKRTRLRCEMKKHQKRHERPYGCTFDGCNKTFGSKADWKRHESSQHFHFQGWRCTMSDPDKSRMTCARLFDQQEVYVQHLQEQHCVDEDVVQMAMKNSYLDPNGQEQYWCGFCRDIIPLRSRGLAARNERFNHIDSQHIKKGQRIGDWLPLSGHLTKKQHNEVEYDTRATSDEDYDEDDDDNDSSRSTCLWDRMSYDGSGNAISVQQNDIGLKKRRRVSPGTVPRKSRRVNSGEDSDCGSTEYDFGLDFIPELFG</sequence>
<evidence type="ECO:0000256" key="3">
    <source>
        <dbReference type="ARBA" id="ARBA00022737"/>
    </source>
</evidence>
<dbReference type="AlphaFoldDB" id="A0A017SG58"/>
<feature type="region of interest" description="Disordered" evidence="8">
    <location>
        <begin position="349"/>
        <end position="402"/>
    </location>
</feature>
<evidence type="ECO:0000256" key="8">
    <source>
        <dbReference type="SAM" id="MobiDB-lite"/>
    </source>
</evidence>
<dbReference type="SUPFAM" id="SSF57667">
    <property type="entry name" value="beta-beta-alpha zinc fingers"/>
    <property type="match status" value="2"/>
</dbReference>
<dbReference type="PROSITE" id="PS00028">
    <property type="entry name" value="ZINC_FINGER_C2H2_1"/>
    <property type="match status" value="1"/>
</dbReference>
<dbReference type="InterPro" id="IPR036236">
    <property type="entry name" value="Znf_C2H2_sf"/>
</dbReference>
<keyword evidence="2" id="KW-0479">Metal-binding</keyword>
<feature type="region of interest" description="Disordered" evidence="8">
    <location>
        <begin position="1"/>
        <end position="34"/>
    </location>
</feature>
<dbReference type="HOGENOM" id="CLU_012646_0_0_1"/>
<evidence type="ECO:0000256" key="2">
    <source>
        <dbReference type="ARBA" id="ARBA00022723"/>
    </source>
</evidence>
<evidence type="ECO:0000256" key="6">
    <source>
        <dbReference type="ARBA" id="ARBA00023242"/>
    </source>
</evidence>